<gene>
    <name evidence="6" type="ORF">BDV27DRAFT_125070</name>
</gene>
<dbReference type="OrthoDB" id="5429770at2759"/>
<dbReference type="Proteomes" id="UP000326268">
    <property type="component" value="Unassembled WGS sequence"/>
</dbReference>
<evidence type="ECO:0000256" key="2">
    <source>
        <dbReference type="ARBA" id="ARBA00023125"/>
    </source>
</evidence>
<dbReference type="EMBL" id="ML737610">
    <property type="protein sequence ID" value="KAE8366616.1"/>
    <property type="molecule type" value="Genomic_DNA"/>
</dbReference>
<dbReference type="GO" id="GO:0000981">
    <property type="term" value="F:DNA-binding transcription factor activity, RNA polymerase II-specific"/>
    <property type="evidence" value="ECO:0007669"/>
    <property type="project" value="InterPro"/>
</dbReference>
<dbReference type="SMART" id="SM00066">
    <property type="entry name" value="GAL4"/>
    <property type="match status" value="1"/>
</dbReference>
<evidence type="ECO:0000313" key="6">
    <source>
        <dbReference type="EMBL" id="KAE8366616.1"/>
    </source>
</evidence>
<feature type="domain" description="Zn(2)-C6 fungal-type" evidence="5">
    <location>
        <begin position="10"/>
        <end position="38"/>
    </location>
</feature>
<keyword evidence="3" id="KW-0804">Transcription</keyword>
<dbReference type="GO" id="GO:0009893">
    <property type="term" value="P:positive regulation of metabolic process"/>
    <property type="evidence" value="ECO:0007669"/>
    <property type="project" value="UniProtKB-ARBA"/>
</dbReference>
<dbReference type="AlphaFoldDB" id="A0A5N7ABT4"/>
<dbReference type="PROSITE" id="PS50048">
    <property type="entry name" value="ZN2_CY6_FUNGAL_2"/>
    <property type="match status" value="1"/>
</dbReference>
<keyword evidence="2" id="KW-0238">DNA-binding</keyword>
<dbReference type="InterPro" id="IPR036864">
    <property type="entry name" value="Zn2-C6_fun-type_DNA-bd_sf"/>
</dbReference>
<dbReference type="Gene3D" id="4.10.240.10">
    <property type="entry name" value="Zn(2)-C6 fungal-type DNA-binding domain"/>
    <property type="match status" value="1"/>
</dbReference>
<reference evidence="6 7" key="1">
    <citation type="submission" date="2019-04" db="EMBL/GenBank/DDBJ databases">
        <title>Friends and foes A comparative genomics studyof 23 Aspergillus species from section Flavi.</title>
        <authorList>
            <consortium name="DOE Joint Genome Institute"/>
            <person name="Kjaerbolling I."/>
            <person name="Vesth T."/>
            <person name="Frisvad J.C."/>
            <person name="Nybo J.L."/>
            <person name="Theobald S."/>
            <person name="Kildgaard S."/>
            <person name="Isbrandt T."/>
            <person name="Kuo A."/>
            <person name="Sato A."/>
            <person name="Lyhne E.K."/>
            <person name="Kogle M.E."/>
            <person name="Wiebenga A."/>
            <person name="Kun R.S."/>
            <person name="Lubbers R.J."/>
            <person name="Makela M.R."/>
            <person name="Barry K."/>
            <person name="Chovatia M."/>
            <person name="Clum A."/>
            <person name="Daum C."/>
            <person name="Haridas S."/>
            <person name="He G."/>
            <person name="LaButti K."/>
            <person name="Lipzen A."/>
            <person name="Mondo S."/>
            <person name="Riley R."/>
            <person name="Salamov A."/>
            <person name="Simmons B.A."/>
            <person name="Magnuson J.K."/>
            <person name="Henrissat B."/>
            <person name="Mortensen U.H."/>
            <person name="Larsen T.O."/>
            <person name="Devries R.P."/>
            <person name="Grigoriev I.V."/>
            <person name="Machida M."/>
            <person name="Baker S.E."/>
            <person name="Andersen M.R."/>
        </authorList>
    </citation>
    <scope>NUCLEOTIDE SEQUENCE [LARGE SCALE GENOMIC DNA]</scope>
    <source>
        <strain evidence="6 7">CBS 763.97</strain>
    </source>
</reference>
<evidence type="ECO:0000256" key="3">
    <source>
        <dbReference type="ARBA" id="ARBA00023163"/>
    </source>
</evidence>
<proteinExistence type="predicted"/>
<dbReference type="SUPFAM" id="SSF57701">
    <property type="entry name" value="Zn2/Cys6 DNA-binding domain"/>
    <property type="match status" value="1"/>
</dbReference>
<dbReference type="GO" id="GO:0003677">
    <property type="term" value="F:DNA binding"/>
    <property type="evidence" value="ECO:0007669"/>
    <property type="project" value="UniProtKB-KW"/>
</dbReference>
<organism evidence="6 7">
    <name type="scientific">Aspergillus caelatus</name>
    <dbReference type="NCBI Taxonomy" id="61420"/>
    <lineage>
        <taxon>Eukaryota</taxon>
        <taxon>Fungi</taxon>
        <taxon>Dikarya</taxon>
        <taxon>Ascomycota</taxon>
        <taxon>Pezizomycotina</taxon>
        <taxon>Eurotiomycetes</taxon>
        <taxon>Eurotiomycetidae</taxon>
        <taxon>Eurotiales</taxon>
        <taxon>Aspergillaceae</taxon>
        <taxon>Aspergillus</taxon>
        <taxon>Aspergillus subgen. Circumdati</taxon>
    </lineage>
</organism>
<evidence type="ECO:0000256" key="4">
    <source>
        <dbReference type="ARBA" id="ARBA00023242"/>
    </source>
</evidence>
<sequence>MVYCGKPSRACLDCRVKRRKCDLSRPACRQCVKAGSRCDGYRDQDSLIIRDQTAEIMGKVQPFPDNSPSLVSPHGNQAVPVRSERSQQTVVDQSKGPPVYHPWLGIVVPLEHQALHFYFHHYAANRSGPTPNHPDCLAIIYARATGPGYLAHLINAVGLVSLAYQKKAPALSHEANRAYSWALRDIRTALTDPIEAASDQMLVAVMLLVLYETVSGDSENSLRSWDRHVDGALTLVQLRGASQLRNRIGRSIFLNLRTEILINCLQRRLRVPITLINWMSEARNFETAQEAPAGSLADLIVNACAVLASAKDEVMDKANLSRYIATLLSIDKDLERWTQDLPVHYEFKTLTPPDETEELYLGRCDIYSGAEMVYTWNLQRCARIILRQALVRALSLHFSSLSPPSASFPLSYRHLLRTSDALIQETSSEICYSLPYILHIYDKPGKPGDLRAASILPLLWPLYIAGTAHTAPDTLREWVIAQMQKIEEVTGVQQAKFVALDLERRCLFPHLL</sequence>
<dbReference type="CDD" id="cd00067">
    <property type="entry name" value="GAL4"/>
    <property type="match status" value="1"/>
</dbReference>
<dbReference type="PANTHER" id="PTHR38791">
    <property type="entry name" value="ZN(II)2CYS6 TRANSCRIPTION FACTOR (EUROFUNG)-RELATED-RELATED"/>
    <property type="match status" value="1"/>
</dbReference>
<dbReference type="Pfam" id="PF11951">
    <property type="entry name" value="Fungal_trans_2"/>
    <property type="match status" value="1"/>
</dbReference>
<evidence type="ECO:0000259" key="5">
    <source>
        <dbReference type="PROSITE" id="PS50048"/>
    </source>
</evidence>
<dbReference type="PROSITE" id="PS00463">
    <property type="entry name" value="ZN2_CY6_FUNGAL_1"/>
    <property type="match status" value="1"/>
</dbReference>
<name>A0A5N7ABT4_9EURO</name>
<keyword evidence="4" id="KW-0539">Nucleus</keyword>
<protein>
    <submittedName>
        <fullName evidence="6">Fungal-specific transcription factor domain-containing protein</fullName>
    </submittedName>
</protein>
<dbReference type="Pfam" id="PF00172">
    <property type="entry name" value="Zn_clus"/>
    <property type="match status" value="1"/>
</dbReference>
<evidence type="ECO:0000313" key="7">
    <source>
        <dbReference type="Proteomes" id="UP000326268"/>
    </source>
</evidence>
<dbReference type="RefSeq" id="XP_031929697.1">
    <property type="nucleotide sequence ID" value="XM_032066243.1"/>
</dbReference>
<dbReference type="InterPro" id="IPR053175">
    <property type="entry name" value="DHMBA_Reg_Transcription_Factor"/>
</dbReference>
<dbReference type="InterPro" id="IPR021858">
    <property type="entry name" value="Fun_TF"/>
</dbReference>
<accession>A0A5N7ABT4</accession>
<dbReference type="GeneID" id="43650689"/>
<evidence type="ECO:0000256" key="1">
    <source>
        <dbReference type="ARBA" id="ARBA00023015"/>
    </source>
</evidence>
<dbReference type="GO" id="GO:0008270">
    <property type="term" value="F:zinc ion binding"/>
    <property type="evidence" value="ECO:0007669"/>
    <property type="project" value="InterPro"/>
</dbReference>
<dbReference type="InterPro" id="IPR001138">
    <property type="entry name" value="Zn2Cys6_DnaBD"/>
</dbReference>
<keyword evidence="7" id="KW-1185">Reference proteome</keyword>
<keyword evidence="1" id="KW-0805">Transcription regulation</keyword>